<dbReference type="EMBL" id="CP078145">
    <property type="protein sequence ID" value="QXN88367.1"/>
    <property type="molecule type" value="Genomic_DNA"/>
</dbReference>
<evidence type="ECO:0000313" key="6">
    <source>
        <dbReference type="Proteomes" id="UP000694257"/>
    </source>
</evidence>
<keyword evidence="2" id="KW-0274">FAD</keyword>
<keyword evidence="1" id="KW-0285">Flavoprotein</keyword>
<evidence type="ECO:0000313" key="5">
    <source>
        <dbReference type="EMBL" id="QXN88367.1"/>
    </source>
</evidence>
<protein>
    <submittedName>
        <fullName evidence="5">Acyl-CoA/acyl-ACP dehydrogenase</fullName>
    </submittedName>
</protein>
<proteinExistence type="predicted"/>
<accession>A0ABX8RHK1</accession>
<name>A0ABX8RHK1_NOCIO</name>
<evidence type="ECO:0000256" key="3">
    <source>
        <dbReference type="ARBA" id="ARBA00023002"/>
    </source>
</evidence>
<evidence type="ECO:0000256" key="1">
    <source>
        <dbReference type="ARBA" id="ARBA00022630"/>
    </source>
</evidence>
<feature type="domain" description="Acyl-CoA dehydrogenase/oxidase N-terminal" evidence="4">
    <location>
        <begin position="18"/>
        <end position="92"/>
    </location>
</feature>
<reference evidence="5 6" key="1">
    <citation type="submission" date="2021-07" db="EMBL/GenBank/DDBJ databases">
        <title>Whole Genome Sequence of Nocardia Iowensis.</title>
        <authorList>
            <person name="Lamm A."/>
            <person name="Collins-Fairclough A.M."/>
            <person name="Bunk B."/>
            <person name="Sproer C."/>
        </authorList>
    </citation>
    <scope>NUCLEOTIDE SEQUENCE [LARGE SCALE GENOMIC DNA]</scope>
    <source>
        <strain evidence="5 6">NRRL 5646</strain>
    </source>
</reference>
<dbReference type="PIRSF" id="PIRSF016578">
    <property type="entry name" value="HsaA"/>
    <property type="match status" value="1"/>
</dbReference>
<evidence type="ECO:0000256" key="2">
    <source>
        <dbReference type="ARBA" id="ARBA00022827"/>
    </source>
</evidence>
<organism evidence="5 6">
    <name type="scientific">Nocardia iowensis</name>
    <dbReference type="NCBI Taxonomy" id="204891"/>
    <lineage>
        <taxon>Bacteria</taxon>
        <taxon>Bacillati</taxon>
        <taxon>Actinomycetota</taxon>
        <taxon>Actinomycetes</taxon>
        <taxon>Mycobacteriales</taxon>
        <taxon>Nocardiaceae</taxon>
        <taxon>Nocardia</taxon>
    </lineage>
</organism>
<dbReference type="Proteomes" id="UP000694257">
    <property type="component" value="Chromosome"/>
</dbReference>
<keyword evidence="3" id="KW-0560">Oxidoreductase</keyword>
<dbReference type="RefSeq" id="WP_218469250.1">
    <property type="nucleotide sequence ID" value="NZ_BAABJN010000008.1"/>
</dbReference>
<keyword evidence="6" id="KW-1185">Reference proteome</keyword>
<dbReference type="Pfam" id="PF02771">
    <property type="entry name" value="Acyl-CoA_dh_N"/>
    <property type="match status" value="1"/>
</dbReference>
<gene>
    <name evidence="5" type="ORF">KV110_22465</name>
</gene>
<sequence length="384" mass="40370">MRFLQTERRVVDEVFPGLAKNIDEIPWAEREKVGNPCLGLFRDAGGPGLLIPEQYGGRGVDPVDAVRAHRAVGMLSPSLGIATTMHHFSLVPVLAVAAIGDGAELAFISEVARNGLLVASGFAEGRSGQGIMHPTLVAKPCDGGFLVSGHKRPCSLASSMDFLTASAIIPGQDADELAFVLVPAGCPGVIVEKFWRADALGGAESDSVELAEVFIPTELVVRAGAGPDSPLDTVQSVGFLWFELLVSANYLGVASRLAEQVLEKTSLSAGLRVEPALALEGAMSGLENVARRIPPVEQSAATTPDVLEELLGQALAARYAAQEVARRVADSCFELLGGIAFATEPEIAQRVIACHALAFHPPSRARNAENLVDYLTGAAPLRLV</sequence>
<dbReference type="PANTHER" id="PTHR43884">
    <property type="entry name" value="ACYL-COA DEHYDROGENASE"/>
    <property type="match status" value="1"/>
</dbReference>
<evidence type="ECO:0000259" key="4">
    <source>
        <dbReference type="Pfam" id="PF02771"/>
    </source>
</evidence>
<dbReference type="InterPro" id="IPR013786">
    <property type="entry name" value="AcylCoA_DH/ox_N"/>
</dbReference>
<dbReference type="PANTHER" id="PTHR43884:SF20">
    <property type="entry name" value="ACYL-COA DEHYDROGENASE FADE28"/>
    <property type="match status" value="1"/>
</dbReference>